<feature type="transmembrane region" description="Helical" evidence="1">
    <location>
        <begin position="65"/>
        <end position="84"/>
    </location>
</feature>
<keyword evidence="1" id="KW-1133">Transmembrane helix</keyword>
<sequence>MVVRFTAFLVLLTVLIGLFAVGLPNGHSASFNYPWAQEYINTFDWNNPLPRHLPGLWRNQGGYDFFFYAPLPFWLIASSIDPICQSCSIETKIVAGNVIFWLLGSYFCYQFLARFVHTSGAVIGATVYSVLPYHLIIDWFIRQAIGEFCAYAFIPLAAYGFEEIRTNGRRKYLFSIGVAGLVLCHLPTAFLAAHFVLVAAVISAFDSSENGSPYRSFIITLFKWGSIGLLISAFYWLPAVALRKLVSIEQLYTLYFHAENWLFGGKFDQPNSNFMVQIVACIAVSLPLLLIGSFASKGSLRIWIIAPATIVIFLNSEASELLWRNWEIRKVQFPFRSLVFLDFAVALATGAIFALARPIVKFTSLLLVTGAVFLVWSAVHATNKNAWRGFDAGSTTIGAVEYLSPETLAALSTQVEPPFVAFSQRMKMDEVIASNQSQIHINSVGQYYIDATARKITVQPLIDNEKLQLPIQYWSLWSGYLEDGNYIKVVPNKLYGTIDLMPPEGGFQGRVIHLTLKLHWSEKVGMILSISTIFVLLLVYLRSWIHNRTITGTN</sequence>
<evidence type="ECO:0008006" key="4">
    <source>
        <dbReference type="Google" id="ProtNLM"/>
    </source>
</evidence>
<proteinExistence type="predicted"/>
<dbReference type="AlphaFoldDB" id="A0A0P1ILC2"/>
<evidence type="ECO:0000313" key="3">
    <source>
        <dbReference type="Proteomes" id="UP000051184"/>
    </source>
</evidence>
<dbReference type="Proteomes" id="UP000051184">
    <property type="component" value="Unassembled WGS sequence"/>
</dbReference>
<feature type="transmembrane region" description="Helical" evidence="1">
    <location>
        <begin position="139"/>
        <end position="160"/>
    </location>
</feature>
<feature type="transmembrane region" description="Helical" evidence="1">
    <location>
        <begin position="335"/>
        <end position="356"/>
    </location>
</feature>
<evidence type="ECO:0000256" key="1">
    <source>
        <dbReference type="SAM" id="Phobius"/>
    </source>
</evidence>
<keyword evidence="1" id="KW-0472">Membrane</keyword>
<keyword evidence="1" id="KW-0812">Transmembrane</keyword>
<dbReference type="EMBL" id="CYUE01000002">
    <property type="protein sequence ID" value="CUK24426.1"/>
    <property type="molecule type" value="Genomic_DNA"/>
</dbReference>
<name>A0A0P1ILC2_9RHOB</name>
<evidence type="ECO:0000313" key="2">
    <source>
        <dbReference type="EMBL" id="CUK24426.1"/>
    </source>
</evidence>
<dbReference type="STRING" id="1715691.TA5113_00834"/>
<gene>
    <name evidence="2" type="ORF">TA5114_00209</name>
</gene>
<organism evidence="2 3">
    <name type="scientific">Cognatishimia activa</name>
    <dbReference type="NCBI Taxonomy" id="1715691"/>
    <lineage>
        <taxon>Bacteria</taxon>
        <taxon>Pseudomonadati</taxon>
        <taxon>Pseudomonadota</taxon>
        <taxon>Alphaproteobacteria</taxon>
        <taxon>Rhodobacterales</taxon>
        <taxon>Paracoccaceae</taxon>
        <taxon>Cognatishimia</taxon>
    </lineage>
</organism>
<feature type="transmembrane region" description="Helical" evidence="1">
    <location>
        <begin position="172"/>
        <end position="205"/>
    </location>
</feature>
<accession>A0A0P1ILC2</accession>
<dbReference type="OrthoDB" id="7889025at2"/>
<dbReference type="RefSeq" id="WP_058313441.1">
    <property type="nucleotide sequence ID" value="NZ_CYTO01000008.1"/>
</dbReference>
<feature type="transmembrane region" description="Helical" evidence="1">
    <location>
        <begin position="274"/>
        <end position="296"/>
    </location>
</feature>
<feature type="transmembrane region" description="Helical" evidence="1">
    <location>
        <begin position="93"/>
        <end position="112"/>
    </location>
</feature>
<reference evidence="3" key="1">
    <citation type="submission" date="2015-09" db="EMBL/GenBank/DDBJ databases">
        <authorList>
            <person name="Rodrigo-Torres Lidia"/>
            <person name="Arahal R.David."/>
        </authorList>
    </citation>
    <scope>NUCLEOTIDE SEQUENCE [LARGE SCALE GENOMIC DNA]</scope>
    <source>
        <strain evidence="3">CECT 5114</strain>
    </source>
</reference>
<protein>
    <recommendedName>
        <fullName evidence="4">Membrane protein 6-pyruvoyl-tetrahydropterin synthase-related domain-containing protein</fullName>
    </recommendedName>
</protein>
<feature type="transmembrane region" description="Helical" evidence="1">
    <location>
        <begin position="217"/>
        <end position="237"/>
    </location>
</feature>
<feature type="transmembrane region" description="Helical" evidence="1">
    <location>
        <begin position="362"/>
        <end position="379"/>
    </location>
</feature>
<feature type="transmembrane region" description="Helical" evidence="1">
    <location>
        <begin position="302"/>
        <end position="323"/>
    </location>
</feature>
<keyword evidence="3" id="KW-1185">Reference proteome</keyword>
<feature type="transmembrane region" description="Helical" evidence="1">
    <location>
        <begin position="524"/>
        <end position="545"/>
    </location>
</feature>